<reference evidence="4 5" key="1">
    <citation type="journal article" date="2014" name="Genome Announc.">
        <title>Draft Genome Sequence of Propane- and Butane-Oxidizing Actinobacterium Rhodococcus ruber IEGM 231.</title>
        <authorList>
            <person name="Ivshina I.B."/>
            <person name="Kuyukina M.S."/>
            <person name="Krivoruchko A.V."/>
            <person name="Barbe V."/>
            <person name="Fischer C."/>
        </authorList>
    </citation>
    <scope>NUCLEOTIDE SEQUENCE [LARGE SCALE GENOMIC DNA]</scope>
</reference>
<dbReference type="eggNOG" id="COG2207">
    <property type="taxonomic scope" value="Bacteria"/>
</dbReference>
<dbReference type="Proteomes" id="UP000042997">
    <property type="component" value="Unassembled WGS sequence"/>
</dbReference>
<evidence type="ECO:0000256" key="3">
    <source>
        <dbReference type="ARBA" id="ARBA00023163"/>
    </source>
</evidence>
<dbReference type="Gene3D" id="1.10.10.60">
    <property type="entry name" value="Homeodomain-like"/>
    <property type="match status" value="1"/>
</dbReference>
<dbReference type="GO" id="GO:0003700">
    <property type="term" value="F:DNA-binding transcription factor activity"/>
    <property type="evidence" value="ECO:0007669"/>
    <property type="project" value="InterPro"/>
</dbReference>
<evidence type="ECO:0000256" key="2">
    <source>
        <dbReference type="ARBA" id="ARBA00023125"/>
    </source>
</evidence>
<gene>
    <name evidence="4" type="ORF">RHRU231_950035</name>
</gene>
<dbReference type="EMBL" id="CCSD01000111">
    <property type="protein sequence ID" value="CDZ92385.1"/>
    <property type="molecule type" value="Genomic_DNA"/>
</dbReference>
<dbReference type="KEGG" id="rrz:CS378_23660"/>
<dbReference type="Pfam" id="PF12833">
    <property type="entry name" value="HTH_18"/>
    <property type="match status" value="1"/>
</dbReference>
<evidence type="ECO:0000256" key="1">
    <source>
        <dbReference type="ARBA" id="ARBA00023015"/>
    </source>
</evidence>
<keyword evidence="1" id="KW-0805">Transcription regulation</keyword>
<protein>
    <submittedName>
        <fullName evidence="4">Putative AraC family transcriptional regulator</fullName>
    </submittedName>
</protein>
<evidence type="ECO:0000313" key="5">
    <source>
        <dbReference type="Proteomes" id="UP000042997"/>
    </source>
</evidence>
<dbReference type="GO" id="GO:0043565">
    <property type="term" value="F:sequence-specific DNA binding"/>
    <property type="evidence" value="ECO:0007669"/>
    <property type="project" value="InterPro"/>
</dbReference>
<proteinExistence type="predicted"/>
<keyword evidence="3" id="KW-0804">Transcription</keyword>
<keyword evidence="2" id="KW-0238">DNA-binding</keyword>
<dbReference type="SUPFAM" id="SSF46689">
    <property type="entry name" value="Homeodomain-like"/>
    <property type="match status" value="1"/>
</dbReference>
<dbReference type="OrthoDB" id="2559672at2"/>
<dbReference type="RefSeq" id="WP_010592411.1">
    <property type="nucleotide sequence ID" value="NZ_CP023714.1"/>
</dbReference>
<dbReference type="InterPro" id="IPR009057">
    <property type="entry name" value="Homeodomain-like_sf"/>
</dbReference>
<sequence length="285" mass="30799">MTGISDGARRRPAPPLCPYVRSYDGYRLTGFAPGTHLGLPSPDLTVVLTIGAPVELARAAAPGQGPGRFGALASGLATTAVTIAHDGNQHGIQLALTPAGARVLLGVPAGALGAWVVDLEDVLGAAARELGERIAAAAGWESRFRVLDEVLARRLAAEHGEIDPHLRHVWRRLQDPRTPGVRIADLADEIGWSRRYLNARFTAEFGVGPKEAARVVRFDRSRRLLRRPGPHVLADVAARSGFYDQAHLAREWRAIAGVPPSHWLRDEQFPIVQDGDPAADEHWQP</sequence>
<dbReference type="PANTHER" id="PTHR46796:SF15">
    <property type="entry name" value="BLL1074 PROTEIN"/>
    <property type="match status" value="1"/>
</dbReference>
<evidence type="ECO:0000313" key="4">
    <source>
        <dbReference type="EMBL" id="CDZ92385.1"/>
    </source>
</evidence>
<dbReference type="GeneID" id="66834969"/>
<dbReference type="AlphaFoldDB" id="A0A098BVX6"/>
<dbReference type="PANTHER" id="PTHR46796">
    <property type="entry name" value="HTH-TYPE TRANSCRIPTIONAL ACTIVATOR RHAS-RELATED"/>
    <property type="match status" value="1"/>
</dbReference>
<dbReference type="SMART" id="SM00342">
    <property type="entry name" value="HTH_ARAC"/>
    <property type="match status" value="1"/>
</dbReference>
<dbReference type="PROSITE" id="PS01124">
    <property type="entry name" value="HTH_ARAC_FAMILY_2"/>
    <property type="match status" value="1"/>
</dbReference>
<dbReference type="InterPro" id="IPR018060">
    <property type="entry name" value="HTH_AraC"/>
</dbReference>
<accession>A0A098BVX6</accession>
<dbReference type="InterPro" id="IPR050204">
    <property type="entry name" value="AraC_XylS_family_regulators"/>
</dbReference>
<organism evidence="4 5">
    <name type="scientific">Rhodococcus ruber</name>
    <dbReference type="NCBI Taxonomy" id="1830"/>
    <lineage>
        <taxon>Bacteria</taxon>
        <taxon>Bacillati</taxon>
        <taxon>Actinomycetota</taxon>
        <taxon>Actinomycetes</taxon>
        <taxon>Mycobacteriales</taxon>
        <taxon>Nocardiaceae</taxon>
        <taxon>Rhodococcus</taxon>
    </lineage>
</organism>
<name>A0A098BVX6_9NOCA</name>